<dbReference type="GO" id="GO:0035515">
    <property type="term" value="F:oxidative RNA demethylase activity"/>
    <property type="evidence" value="ECO:0007669"/>
    <property type="project" value="TreeGrafter"/>
</dbReference>
<evidence type="ECO:0000313" key="8">
    <source>
        <dbReference type="EMBL" id="GET87388.1"/>
    </source>
</evidence>
<dbReference type="PANTHER" id="PTHR16557:SF2">
    <property type="entry name" value="NUCLEIC ACID DIOXYGENASE ALKBH1"/>
    <property type="match status" value="1"/>
</dbReference>
<proteinExistence type="predicted"/>
<comment type="cofactor">
    <cofactor evidence="5">
        <name>Fe(2+)</name>
        <dbReference type="ChEBI" id="CHEBI:29033"/>
    </cofactor>
    <text evidence="5">Binds 1 Fe(2+) ion per subunit.</text>
</comment>
<evidence type="ECO:0000256" key="3">
    <source>
        <dbReference type="ARBA" id="ARBA00023002"/>
    </source>
</evidence>
<keyword evidence="3" id="KW-0560">Oxidoreductase</keyword>
<reference evidence="8" key="1">
    <citation type="submission" date="2019-11" db="EMBL/GenBank/DDBJ databases">
        <title>Leishmania tarentolae CDS.</title>
        <authorList>
            <person name="Goto Y."/>
            <person name="Yamagishi J."/>
        </authorList>
    </citation>
    <scope>NUCLEOTIDE SEQUENCE [LARGE SCALE GENOMIC DNA]</scope>
    <source>
        <strain evidence="8">Parrot Tar II</strain>
    </source>
</reference>
<feature type="binding site" evidence="5">
    <location>
        <position position="345"/>
    </location>
    <ligand>
        <name>Fe cation</name>
        <dbReference type="ChEBI" id="CHEBI:24875"/>
        <note>catalytic</note>
    </ligand>
</feature>
<dbReference type="GO" id="GO:0035513">
    <property type="term" value="P:oxidative RNA demethylation"/>
    <property type="evidence" value="ECO:0007669"/>
    <property type="project" value="TreeGrafter"/>
</dbReference>
<keyword evidence="2" id="KW-0223">Dioxygenase</keyword>
<dbReference type="OrthoDB" id="6614653at2759"/>
<keyword evidence="1 5" id="KW-0479">Metal-binding</keyword>
<dbReference type="InterPro" id="IPR004574">
    <property type="entry name" value="Alkb"/>
</dbReference>
<dbReference type="Gene3D" id="2.60.120.590">
    <property type="entry name" value="Alpha-ketoglutarate-dependent dioxygenase AlkB-like"/>
    <property type="match status" value="1"/>
</dbReference>
<dbReference type="GO" id="GO:0008198">
    <property type="term" value="F:ferrous iron binding"/>
    <property type="evidence" value="ECO:0007669"/>
    <property type="project" value="TreeGrafter"/>
</dbReference>
<feature type="region of interest" description="Disordered" evidence="6">
    <location>
        <begin position="1"/>
        <end position="32"/>
    </location>
</feature>
<dbReference type="EMBL" id="BLBS01000020">
    <property type="protein sequence ID" value="GET87388.1"/>
    <property type="molecule type" value="Genomic_DNA"/>
</dbReference>
<evidence type="ECO:0000256" key="5">
    <source>
        <dbReference type="PIRSR" id="PIRSR604574-2"/>
    </source>
</evidence>
<dbReference type="GO" id="GO:0035516">
    <property type="term" value="F:broad specificity oxidative DNA demethylase activity"/>
    <property type="evidence" value="ECO:0007669"/>
    <property type="project" value="TreeGrafter"/>
</dbReference>
<dbReference type="Pfam" id="PF13532">
    <property type="entry name" value="2OG-FeII_Oxy_2"/>
    <property type="match status" value="1"/>
</dbReference>
<gene>
    <name evidence="8" type="ORF">LtaPh_1603500</name>
</gene>
<evidence type="ECO:0000256" key="2">
    <source>
        <dbReference type="ARBA" id="ARBA00022964"/>
    </source>
</evidence>
<sequence length="451" mass="51129">MLPSIIPDPDACEWRGLSPPPQSRPAFSSRATPTPVSAACPCDLSGYEGPALATTTAAGCMKCGRDGTPSALSFTSFRMAEKRYKLYKFSRREARRQPPPPEVDLTDVVQFHNQDRNTEEHQRLIHRVIVPPRPKRSEGASRSSADPTQQEKEVVCYTFAGVPGLLVFPGVLSEEEQQRWCREAVLEYGDSAQHPNILSTHAKASQSTSCYQPPMRWATLGYSYDWTTKVYHQDCYSTFPSELRKRMCDLVSLVAEVRQDGFCCAYPDVYEPQTAIVNYYPVGSMMMCHQDISEKTLEQPLMSLSLGCSAIFLMGTQSREDAPYAFLLKSGDVAAFTGPSRLAFHSTPRILDDCPVYLTLPEDELTDSERRRYREHTYCAHPTPDGRFSPVDKTSMTAEEQERYWRLCMRHMRININARQVYRERCPAVFQAPRDLAKGRELEQTLTEREA</sequence>
<feature type="binding site" evidence="5">
    <location>
        <position position="289"/>
    </location>
    <ligand>
        <name>Fe cation</name>
        <dbReference type="ChEBI" id="CHEBI:24875"/>
        <note>catalytic</note>
    </ligand>
</feature>
<evidence type="ECO:0000256" key="4">
    <source>
        <dbReference type="ARBA" id="ARBA00023004"/>
    </source>
</evidence>
<keyword evidence="4 5" id="KW-0408">Iron</keyword>
<feature type="region of interest" description="Disordered" evidence="6">
    <location>
        <begin position="128"/>
        <end position="149"/>
    </location>
</feature>
<dbReference type="GO" id="GO:0005737">
    <property type="term" value="C:cytoplasm"/>
    <property type="evidence" value="ECO:0007669"/>
    <property type="project" value="TreeGrafter"/>
</dbReference>
<dbReference type="InterPro" id="IPR037151">
    <property type="entry name" value="AlkB-like_sf"/>
</dbReference>
<protein>
    <recommendedName>
        <fullName evidence="7">Alpha-ketoglutarate-dependent dioxygenase AlkB-like domain-containing protein</fullName>
    </recommendedName>
</protein>
<feature type="domain" description="Alpha-ketoglutarate-dependent dioxygenase AlkB-like" evidence="7">
    <location>
        <begin position="164"/>
        <end position="419"/>
    </location>
</feature>
<accession>A0A640KDL2</accession>
<evidence type="ECO:0000256" key="1">
    <source>
        <dbReference type="ARBA" id="ARBA00022723"/>
    </source>
</evidence>
<name>A0A640KDL2_LEITA</name>
<dbReference type="VEuPathDB" id="TriTrypDB:LtaPh_1603500"/>
<evidence type="ECO:0000313" key="9">
    <source>
        <dbReference type="Proteomes" id="UP000419144"/>
    </source>
</evidence>
<comment type="caution">
    <text evidence="8">The sequence shown here is derived from an EMBL/GenBank/DDBJ whole genome shotgun (WGS) entry which is preliminary data.</text>
</comment>
<dbReference type="InterPro" id="IPR027450">
    <property type="entry name" value="AlkB-like"/>
</dbReference>
<evidence type="ECO:0000256" key="6">
    <source>
        <dbReference type="SAM" id="MobiDB-lite"/>
    </source>
</evidence>
<dbReference type="PANTHER" id="PTHR16557">
    <property type="entry name" value="ALKYLATED DNA REPAIR PROTEIN ALKB-RELATED"/>
    <property type="match status" value="1"/>
</dbReference>
<feature type="binding site" evidence="5">
    <location>
        <position position="291"/>
    </location>
    <ligand>
        <name>Fe cation</name>
        <dbReference type="ChEBI" id="CHEBI:24875"/>
        <note>catalytic</note>
    </ligand>
</feature>
<dbReference type="Proteomes" id="UP000419144">
    <property type="component" value="Unassembled WGS sequence"/>
</dbReference>
<organism evidence="8 9">
    <name type="scientific">Leishmania tarentolae</name>
    <name type="common">Sauroleishmania tarentolae</name>
    <dbReference type="NCBI Taxonomy" id="5689"/>
    <lineage>
        <taxon>Eukaryota</taxon>
        <taxon>Discoba</taxon>
        <taxon>Euglenozoa</taxon>
        <taxon>Kinetoplastea</taxon>
        <taxon>Metakinetoplastina</taxon>
        <taxon>Trypanosomatida</taxon>
        <taxon>Trypanosomatidae</taxon>
        <taxon>Leishmaniinae</taxon>
        <taxon>Leishmania</taxon>
        <taxon>lizard Leishmania</taxon>
    </lineage>
</organism>
<evidence type="ECO:0000259" key="7">
    <source>
        <dbReference type="Pfam" id="PF13532"/>
    </source>
</evidence>
<dbReference type="AlphaFoldDB" id="A0A640KDL2"/>
<dbReference type="SUPFAM" id="SSF51197">
    <property type="entry name" value="Clavaminate synthase-like"/>
    <property type="match status" value="1"/>
</dbReference>
<keyword evidence="9" id="KW-1185">Reference proteome</keyword>